<sequence length="773" mass="82357">MTSRRASLQPPGRDSIITSSEERRRSSIRMSHTQVENFRISDDDQLIEDGEDAEEEEDEDDDEEEEDLYQLDFQSPELSTDYWQIHKLVKYLKVGTATCTTIALVGLKDSGLDREVCQLALKMVGGLEVLLNILRTSNLRCNIGALQVLEAACGHVSTRATVYKLGGLQVLQGLVEHSQVKVRGLAASVLAQVCGLPSARSALIRDGGVPKLVALLRADAAAMQSNSEVAASVEGAARALWACSVSRMGRAAFLRAGGLEMVGGLLVGSRTALLVPIVGIIHQCITEAVFRERVEAAGYTSALVRLLHSSSPQLQVLATKALARCSVLEATSERLVREGGLEVLVSLLAREATTYTDAIIEKDPAFARESGMIGEPPGVPRSRKASVMPDTSSSIGVGGSAQTPAGSLMPDTCLEGTKVDMEVSGDPEASDQNGGSGQAPGDSELLEAVSEAIWHVSLLPNHVAAVKDLTAVPILVALLHHNDEKVLTNVVGALGELAGDPECCIILLRGGGVTTLIQLLRRTSDKLLLNVTRALGSCAADEDALSALLQQDGLRLLWSHLKNPNSRIQASAANAICTCLQQETEGLAEVVRSLVGGIELLVSLLESESEAVLSAVCAAIAKIARDPQNLAIMTDYGAVTSLSKLAVRENDTLRPYLAEAIAACCVSRETGLLFGQAGAVAPLVQYLETNDSTIRRPTCRALHRLSLEPENCITLHQSGAVPLLLEMLGSEDEVVQEAAADCLRNIRLLALFRCKTSNRSSRVTSRGSLSVRR</sequence>
<dbReference type="SMART" id="SM00185">
    <property type="entry name" value="ARM"/>
    <property type="match status" value="9"/>
</dbReference>
<evidence type="ECO:0000256" key="1">
    <source>
        <dbReference type="PROSITE-ProRule" id="PRU00259"/>
    </source>
</evidence>
<feature type="region of interest" description="Disordered" evidence="2">
    <location>
        <begin position="1"/>
        <end position="65"/>
    </location>
</feature>
<dbReference type="Pfam" id="PF00514">
    <property type="entry name" value="Arm"/>
    <property type="match status" value="2"/>
</dbReference>
<feature type="repeat" description="ARM" evidence="1">
    <location>
        <begin position="678"/>
        <end position="720"/>
    </location>
</feature>
<dbReference type="PANTHER" id="PTHR46241">
    <property type="entry name" value="ARMADILLO REPEAT-CONTAINING PROTEIN 4 ARMC4"/>
    <property type="match status" value="1"/>
</dbReference>
<dbReference type="InterPro" id="IPR000225">
    <property type="entry name" value="Armadillo"/>
</dbReference>
<name>A0AAE1Q4R7_9EUCA</name>
<dbReference type="Proteomes" id="UP001292094">
    <property type="component" value="Unassembled WGS sequence"/>
</dbReference>
<keyword evidence="4" id="KW-1185">Reference proteome</keyword>
<feature type="repeat" description="ARM" evidence="1">
    <location>
        <begin position="470"/>
        <end position="512"/>
    </location>
</feature>
<feature type="region of interest" description="Disordered" evidence="2">
    <location>
        <begin position="369"/>
        <end position="408"/>
    </location>
</feature>
<feature type="repeat" description="ARM" evidence="1">
    <location>
        <begin position="719"/>
        <end position="746"/>
    </location>
</feature>
<dbReference type="InterPro" id="IPR011989">
    <property type="entry name" value="ARM-like"/>
</dbReference>
<dbReference type="AlphaFoldDB" id="A0AAE1Q4R7"/>
<reference evidence="3" key="1">
    <citation type="submission" date="2023-11" db="EMBL/GenBank/DDBJ databases">
        <title>Genome assemblies of two species of porcelain crab, Petrolisthes cinctipes and Petrolisthes manimaculis (Anomura: Porcellanidae).</title>
        <authorList>
            <person name="Angst P."/>
        </authorList>
    </citation>
    <scope>NUCLEOTIDE SEQUENCE</scope>
    <source>
        <strain evidence="3">PB745_02</strain>
        <tissue evidence="3">Gill</tissue>
    </source>
</reference>
<dbReference type="EMBL" id="JAWZYT010000682">
    <property type="protein sequence ID" value="KAK4320235.1"/>
    <property type="molecule type" value="Genomic_DNA"/>
</dbReference>
<evidence type="ECO:0000313" key="4">
    <source>
        <dbReference type="Proteomes" id="UP001292094"/>
    </source>
</evidence>
<evidence type="ECO:0008006" key="5">
    <source>
        <dbReference type="Google" id="ProtNLM"/>
    </source>
</evidence>
<gene>
    <name evidence="3" type="ORF">Pmani_008886</name>
</gene>
<protein>
    <recommendedName>
        <fullName evidence="5">Armadillo repeat-containing protein 4</fullName>
    </recommendedName>
</protein>
<comment type="caution">
    <text evidence="3">The sequence shown here is derived from an EMBL/GenBank/DDBJ whole genome shotgun (WGS) entry which is preliminary data.</text>
</comment>
<dbReference type="PANTHER" id="PTHR46241:SF1">
    <property type="entry name" value="OUTER DYNEIN ARM-DOCKING COMPLEX SUBUNIT 2"/>
    <property type="match status" value="1"/>
</dbReference>
<feature type="repeat" description="ARM" evidence="1">
    <location>
        <begin position="298"/>
        <end position="340"/>
    </location>
</feature>
<feature type="compositionally biased region" description="Acidic residues" evidence="2">
    <location>
        <begin position="43"/>
        <end position="65"/>
    </location>
</feature>
<feature type="region of interest" description="Disordered" evidence="2">
    <location>
        <begin position="422"/>
        <end position="442"/>
    </location>
</feature>
<organism evidence="3 4">
    <name type="scientific">Petrolisthes manimaculis</name>
    <dbReference type="NCBI Taxonomy" id="1843537"/>
    <lineage>
        <taxon>Eukaryota</taxon>
        <taxon>Metazoa</taxon>
        <taxon>Ecdysozoa</taxon>
        <taxon>Arthropoda</taxon>
        <taxon>Crustacea</taxon>
        <taxon>Multicrustacea</taxon>
        <taxon>Malacostraca</taxon>
        <taxon>Eumalacostraca</taxon>
        <taxon>Eucarida</taxon>
        <taxon>Decapoda</taxon>
        <taxon>Pleocyemata</taxon>
        <taxon>Anomura</taxon>
        <taxon>Galatheoidea</taxon>
        <taxon>Porcellanidae</taxon>
        <taxon>Petrolisthes</taxon>
    </lineage>
</organism>
<accession>A0AAE1Q4R7</accession>
<evidence type="ECO:0000256" key="2">
    <source>
        <dbReference type="SAM" id="MobiDB-lite"/>
    </source>
</evidence>
<feature type="repeat" description="ARM" evidence="1">
    <location>
        <begin position="596"/>
        <end position="638"/>
    </location>
</feature>
<feature type="repeat" description="ARM" evidence="1">
    <location>
        <begin position="511"/>
        <end position="553"/>
    </location>
</feature>
<proteinExistence type="predicted"/>
<dbReference type="SUPFAM" id="SSF48371">
    <property type="entry name" value="ARM repeat"/>
    <property type="match status" value="2"/>
</dbReference>
<dbReference type="Gene3D" id="1.25.10.10">
    <property type="entry name" value="Leucine-rich Repeat Variant"/>
    <property type="match status" value="3"/>
</dbReference>
<evidence type="ECO:0000313" key="3">
    <source>
        <dbReference type="EMBL" id="KAK4320235.1"/>
    </source>
</evidence>
<dbReference type="InterPro" id="IPR016024">
    <property type="entry name" value="ARM-type_fold"/>
</dbReference>
<dbReference type="PROSITE" id="PS50176">
    <property type="entry name" value="ARM_REPEAT"/>
    <property type="match status" value="6"/>
</dbReference>
<feature type="compositionally biased region" description="Polar residues" evidence="2">
    <location>
        <begin position="389"/>
        <end position="405"/>
    </location>
</feature>